<reference evidence="1" key="1">
    <citation type="journal article" date="2021" name="Genome Biol. Evol.">
        <title>The assembled and annotated genome of the fairy-ring fungus Marasmius oreades.</title>
        <authorList>
            <person name="Hiltunen M."/>
            <person name="Ament-Velasquez S.L."/>
            <person name="Johannesson H."/>
        </authorList>
    </citation>
    <scope>NUCLEOTIDE SEQUENCE</scope>
    <source>
        <strain evidence="1">03SP1</strain>
    </source>
</reference>
<dbReference type="RefSeq" id="XP_043003412.1">
    <property type="nucleotide sequence ID" value="XM_043159806.1"/>
</dbReference>
<organism evidence="1 2">
    <name type="scientific">Marasmius oreades</name>
    <name type="common">fairy-ring Marasmius</name>
    <dbReference type="NCBI Taxonomy" id="181124"/>
    <lineage>
        <taxon>Eukaryota</taxon>
        <taxon>Fungi</taxon>
        <taxon>Dikarya</taxon>
        <taxon>Basidiomycota</taxon>
        <taxon>Agaricomycotina</taxon>
        <taxon>Agaricomycetes</taxon>
        <taxon>Agaricomycetidae</taxon>
        <taxon>Agaricales</taxon>
        <taxon>Marasmiineae</taxon>
        <taxon>Marasmiaceae</taxon>
        <taxon>Marasmius</taxon>
    </lineage>
</organism>
<comment type="caution">
    <text evidence="1">The sequence shown here is derived from an EMBL/GenBank/DDBJ whole genome shotgun (WGS) entry which is preliminary data.</text>
</comment>
<evidence type="ECO:0000313" key="2">
    <source>
        <dbReference type="Proteomes" id="UP001049176"/>
    </source>
</evidence>
<dbReference type="AlphaFoldDB" id="A0A9P7UNH7"/>
<protein>
    <submittedName>
        <fullName evidence="1">Uncharacterized protein</fullName>
    </submittedName>
</protein>
<accession>A0A9P7UNH7</accession>
<dbReference type="GeneID" id="66071934"/>
<name>A0A9P7UNH7_9AGAR</name>
<dbReference type="Proteomes" id="UP001049176">
    <property type="component" value="Chromosome 10"/>
</dbReference>
<evidence type="ECO:0000313" key="1">
    <source>
        <dbReference type="EMBL" id="KAG7086941.1"/>
    </source>
</evidence>
<dbReference type="KEGG" id="more:E1B28_002858"/>
<dbReference type="EMBL" id="CM032190">
    <property type="protein sequence ID" value="KAG7086941.1"/>
    <property type="molecule type" value="Genomic_DNA"/>
</dbReference>
<sequence>MEQTQTFGPSTEHGGPKWSFVRRLCSPLEVKKVDNRVGVGIKALPETHRRQQKKKRPRPTVTAWGILTTLKAVSRSS</sequence>
<gene>
    <name evidence="1" type="ORF">E1B28_002858</name>
</gene>
<keyword evidence="2" id="KW-1185">Reference proteome</keyword>
<proteinExistence type="predicted"/>